<gene>
    <name evidence="2" type="ORF">SAMN05444373_10255</name>
</gene>
<sequence length="195" mass="21575">MYAVRLLPREYQESIIKARRNRRLLAVECVIAIILTIALIVLNLYASNLNQELGELKAENDRIFQRIESLRPVEAMQNRVRDLTGQMAEVLGTCPNWGEILPRVGNALPPDVSLIGLNAKYSDGASTIVITGFAPDHETVSRLMKNLADVNNLGEISCRYSTAESGRGQVYDDIQFELTIPVVFNITDLTGGSGQ</sequence>
<evidence type="ECO:0008006" key="4">
    <source>
        <dbReference type="Google" id="ProtNLM"/>
    </source>
</evidence>
<evidence type="ECO:0000256" key="1">
    <source>
        <dbReference type="SAM" id="Phobius"/>
    </source>
</evidence>
<dbReference type="PANTHER" id="PTHR40278">
    <property type="entry name" value="DNA UTILIZATION PROTEIN HOFN"/>
    <property type="match status" value="1"/>
</dbReference>
<dbReference type="Proteomes" id="UP000324781">
    <property type="component" value="Unassembled WGS sequence"/>
</dbReference>
<keyword evidence="1" id="KW-0812">Transmembrane</keyword>
<protein>
    <recommendedName>
        <fullName evidence="4">Type IV pilus assembly protein PilN</fullName>
    </recommendedName>
</protein>
<keyword evidence="3" id="KW-1185">Reference proteome</keyword>
<proteinExistence type="predicted"/>
<name>A0A1M6GLI4_9FIRM</name>
<evidence type="ECO:0000313" key="2">
    <source>
        <dbReference type="EMBL" id="SHJ10801.1"/>
    </source>
</evidence>
<dbReference type="EMBL" id="FQZP01000025">
    <property type="protein sequence ID" value="SHJ10801.1"/>
    <property type="molecule type" value="Genomic_DNA"/>
</dbReference>
<organism evidence="2 3">
    <name type="scientific">Thermoclostridium caenicola</name>
    <dbReference type="NCBI Taxonomy" id="659425"/>
    <lineage>
        <taxon>Bacteria</taxon>
        <taxon>Bacillati</taxon>
        <taxon>Bacillota</taxon>
        <taxon>Clostridia</taxon>
        <taxon>Eubacteriales</taxon>
        <taxon>Oscillospiraceae</taxon>
        <taxon>Thermoclostridium</taxon>
    </lineage>
</organism>
<dbReference type="AlphaFoldDB" id="A0A1M6GLI4"/>
<accession>A0A1M6GLI4</accession>
<keyword evidence="1" id="KW-0472">Membrane</keyword>
<dbReference type="RefSeq" id="WP_149678771.1">
    <property type="nucleotide sequence ID" value="NZ_DAONMB010000055.1"/>
</dbReference>
<dbReference type="InterPro" id="IPR052534">
    <property type="entry name" value="Extracell_DNA_Util/SecSys_Comp"/>
</dbReference>
<feature type="transmembrane region" description="Helical" evidence="1">
    <location>
        <begin position="24"/>
        <end position="46"/>
    </location>
</feature>
<dbReference type="OrthoDB" id="1787433at2"/>
<evidence type="ECO:0000313" key="3">
    <source>
        <dbReference type="Proteomes" id="UP000324781"/>
    </source>
</evidence>
<dbReference type="PANTHER" id="PTHR40278:SF1">
    <property type="entry name" value="DNA UTILIZATION PROTEIN HOFN"/>
    <property type="match status" value="1"/>
</dbReference>
<keyword evidence="1" id="KW-1133">Transmembrane helix</keyword>
<reference evidence="2 3" key="1">
    <citation type="submission" date="2016-11" db="EMBL/GenBank/DDBJ databases">
        <authorList>
            <person name="Varghese N."/>
            <person name="Submissions S."/>
        </authorList>
    </citation>
    <scope>NUCLEOTIDE SEQUENCE [LARGE SCALE GENOMIC DNA]</scope>
    <source>
        <strain evidence="2 3">DSM 19027</strain>
    </source>
</reference>